<protein>
    <submittedName>
        <fullName evidence="1">Uncharacterized protein</fullName>
    </submittedName>
</protein>
<organism evidence="1 2">
    <name type="scientific">Mycobacterium phage Anubis</name>
    <dbReference type="NCBI Taxonomy" id="1354511"/>
    <lineage>
        <taxon>Viruses</taxon>
        <taxon>Duplodnaviria</taxon>
        <taxon>Heunggongvirae</taxon>
        <taxon>Uroviricota</taxon>
        <taxon>Caudoviricetes</taxon>
        <taxon>Microwolfvirus</taxon>
        <taxon>Microwolfvirus JHC117</taxon>
    </lineage>
</organism>
<dbReference type="KEGG" id="vg:26645112"/>
<reference evidence="2" key="1">
    <citation type="submission" date="2015-09" db="EMBL/GenBank/DDBJ databases">
        <authorList>
            <person name="Jackson K.R."/>
            <person name="Lunt B.L."/>
            <person name="Fisher J.N.B."/>
            <person name="Gardner A.V."/>
            <person name="Bailey M.E."/>
            <person name="Deus L.M."/>
            <person name="Earl A.S."/>
            <person name="Gibby P.D."/>
            <person name="Hartmann K.A."/>
            <person name="Liu J.E."/>
            <person name="Manci A.M."/>
            <person name="Nielsen D.A."/>
            <person name="Solomon M.B."/>
            <person name="Breakwell D.P."/>
            <person name="Burnett S.H."/>
            <person name="Grose J.H."/>
        </authorList>
    </citation>
    <scope>NUCLEOTIDE SEQUENCE [LARGE SCALE GENOMIC DNA]</scope>
</reference>
<evidence type="ECO:0000313" key="2">
    <source>
        <dbReference type="Proteomes" id="UP000029893"/>
    </source>
</evidence>
<accession>A0A097BYR6</accession>
<dbReference type="Proteomes" id="UP000029893">
    <property type="component" value="Segment"/>
</dbReference>
<dbReference type="RefSeq" id="YP_009219150.1">
    <property type="nucleotide sequence ID" value="NC_029018.2"/>
</dbReference>
<proteinExistence type="predicted"/>
<evidence type="ECO:0000313" key="1">
    <source>
        <dbReference type="EMBL" id="AIS74165.1"/>
    </source>
</evidence>
<name>A0A097BYR6_9CAUD</name>
<sequence length="29" mass="3508">MMLYEPCHKCGYEGWHGEECPLYGYEVWP</sequence>
<dbReference type="EMBL" id="KF279418">
    <property type="protein sequence ID" value="AIS74165.1"/>
    <property type="molecule type" value="Genomic_DNA"/>
</dbReference>
<dbReference type="GeneID" id="26645112"/>
<gene>
    <name evidence="1" type="primary">91</name>
    <name evidence="1" type="ORF">ANUBIS_91</name>
</gene>